<comment type="caution">
    <text evidence="1">The sequence shown here is derived from an EMBL/GenBank/DDBJ whole genome shotgun (WGS) entry which is preliminary data.</text>
</comment>
<reference evidence="1" key="1">
    <citation type="submission" date="2019-08" db="EMBL/GenBank/DDBJ databases">
        <authorList>
            <person name="Kucharzyk K."/>
            <person name="Murdoch R.W."/>
            <person name="Higgins S."/>
            <person name="Loffler F."/>
        </authorList>
    </citation>
    <scope>NUCLEOTIDE SEQUENCE</scope>
</reference>
<organism evidence="1">
    <name type="scientific">bioreactor metagenome</name>
    <dbReference type="NCBI Taxonomy" id="1076179"/>
    <lineage>
        <taxon>unclassified sequences</taxon>
        <taxon>metagenomes</taxon>
        <taxon>ecological metagenomes</taxon>
    </lineage>
</organism>
<proteinExistence type="predicted"/>
<accession>A0A645FPQ3</accession>
<gene>
    <name evidence="1" type="ORF">SDC9_163741</name>
</gene>
<dbReference type="EMBL" id="VSSQ01063352">
    <property type="protein sequence ID" value="MPN16401.1"/>
    <property type="molecule type" value="Genomic_DNA"/>
</dbReference>
<name>A0A645FPQ3_9ZZZZ</name>
<protein>
    <submittedName>
        <fullName evidence="1">Uncharacterized protein</fullName>
    </submittedName>
</protein>
<evidence type="ECO:0000313" key="1">
    <source>
        <dbReference type="EMBL" id="MPN16401.1"/>
    </source>
</evidence>
<dbReference type="AlphaFoldDB" id="A0A645FPQ3"/>
<sequence length="151" mass="17770">MNVNSAQGDAIETLLRQMGAYDIVKVRGLLYFMKFKLNDKFEISYSYNINAKKQYFLQRIKPYPIPQGVFSDEYEVVSFITKDLKKFNNAMNSTNFNLFLDVTKKVNSITSKMEDLFLNYNVDKNEFLKLNKELDDIVNEINFSKDKTKRL</sequence>